<evidence type="ECO:0000313" key="2">
    <source>
        <dbReference type="EMBL" id="JAT46584.1"/>
    </source>
</evidence>
<dbReference type="EMBL" id="GDJX01021352">
    <property type="protein sequence ID" value="JAT46584.1"/>
    <property type="molecule type" value="Transcribed_RNA"/>
</dbReference>
<protein>
    <submittedName>
        <fullName evidence="2">Carbamoyl-phosphate synthase [ammonia], mitochondrial</fullName>
    </submittedName>
</protein>
<keyword evidence="1" id="KW-0812">Transmembrane</keyword>
<accession>A0A1D1XW08</accession>
<proteinExistence type="predicted"/>
<feature type="non-terminal residue" evidence="2">
    <location>
        <position position="1"/>
    </location>
</feature>
<keyword evidence="1" id="KW-1133">Transmembrane helix</keyword>
<evidence type="ECO:0000256" key="1">
    <source>
        <dbReference type="SAM" id="Phobius"/>
    </source>
</evidence>
<sequence>LFPPLVCATRRPPFVAGWWAGHRPPARLGEHLNPWKTISASRTALQVTALRLYAFASLYSLGAFGYPCLCLPSISLPSTAFSSWYGSPQSPGMGSSSLPIYPFLVLNAGVLQFLLYHSYSFTVV</sequence>
<name>A0A1D1XW08_9ARAE</name>
<feature type="transmembrane region" description="Helical" evidence="1">
    <location>
        <begin position="100"/>
        <end position="119"/>
    </location>
</feature>
<keyword evidence="1" id="KW-0472">Membrane</keyword>
<feature type="transmembrane region" description="Helical" evidence="1">
    <location>
        <begin position="52"/>
        <end position="74"/>
    </location>
</feature>
<dbReference type="AlphaFoldDB" id="A0A1D1XW08"/>
<gene>
    <name evidence="2" type="primary">CPSM</name>
    <name evidence="2" type="ORF">g.102858</name>
</gene>
<reference evidence="2" key="1">
    <citation type="submission" date="2015-07" db="EMBL/GenBank/DDBJ databases">
        <title>Transcriptome Assembly of Anthurium amnicola.</title>
        <authorList>
            <person name="Suzuki J."/>
        </authorList>
    </citation>
    <scope>NUCLEOTIDE SEQUENCE</scope>
</reference>
<organism evidence="2">
    <name type="scientific">Anthurium amnicola</name>
    <dbReference type="NCBI Taxonomy" id="1678845"/>
    <lineage>
        <taxon>Eukaryota</taxon>
        <taxon>Viridiplantae</taxon>
        <taxon>Streptophyta</taxon>
        <taxon>Embryophyta</taxon>
        <taxon>Tracheophyta</taxon>
        <taxon>Spermatophyta</taxon>
        <taxon>Magnoliopsida</taxon>
        <taxon>Liliopsida</taxon>
        <taxon>Araceae</taxon>
        <taxon>Pothoideae</taxon>
        <taxon>Potheae</taxon>
        <taxon>Anthurium</taxon>
    </lineage>
</organism>